<proteinExistence type="predicted"/>
<evidence type="ECO:0000313" key="3">
    <source>
        <dbReference type="EMBL" id="KRL83504.1"/>
    </source>
</evidence>
<dbReference type="EMBL" id="AZFT01000053">
    <property type="protein sequence ID" value="KRL83504.1"/>
    <property type="molecule type" value="Genomic_DNA"/>
</dbReference>
<organism evidence="3 4">
    <name type="scientific">Ligilactobacillus apodemi DSM 16634 = JCM 16172</name>
    <dbReference type="NCBI Taxonomy" id="1423724"/>
    <lineage>
        <taxon>Bacteria</taxon>
        <taxon>Bacillati</taxon>
        <taxon>Bacillota</taxon>
        <taxon>Bacilli</taxon>
        <taxon>Lactobacillales</taxon>
        <taxon>Lactobacillaceae</taxon>
        <taxon>Ligilactobacillus</taxon>
    </lineage>
</organism>
<keyword evidence="4" id="KW-1185">Reference proteome</keyword>
<feature type="transmembrane region" description="Helical" evidence="1">
    <location>
        <begin position="84"/>
        <end position="113"/>
    </location>
</feature>
<sequence>MQFLKNVMFFFIEPLFWGGLLMTFFSYQWRLRNERKNFRIAIDRDFYEGRHFIKNGFTFLLIGAVFDLILGISLPSQTLMLYQLFAVIALLLVNVGDLSLVALLLTGCVTLIFEQLKLAPSDFLAKHLLVSHTNDQFGGTILLLTGLLALFQGYLAHEDKTDWFSPQIFSGKRGRRIAGYTWREFTVFPLIMFIPGGAFGTNWQDWFDLSKYNTSLMIMPIFVGAFCRIYKQTPALALKLRRRQSLFLAGVSFILAGSAFVFPASSFYSLALLLLVIIFQAFGRLRADHEAKRWYVETSEGVRIVAVKPDTPAAKMKLEVGDIILECNGVRVTSGDELYEALQKNSAYCRLKVKNFDGELKLAESAIYADSPHEIGLVLFE</sequence>
<feature type="transmembrane region" description="Helical" evidence="1">
    <location>
        <begin position="177"/>
        <end position="200"/>
    </location>
</feature>
<reference evidence="3 4" key="1">
    <citation type="journal article" date="2015" name="Genome Announc.">
        <title>Expanding the biotechnology potential of lactobacilli through comparative genomics of 213 strains and associated genera.</title>
        <authorList>
            <person name="Sun Z."/>
            <person name="Harris H.M."/>
            <person name="McCann A."/>
            <person name="Guo C."/>
            <person name="Argimon S."/>
            <person name="Zhang W."/>
            <person name="Yang X."/>
            <person name="Jeffery I.B."/>
            <person name="Cooney J.C."/>
            <person name="Kagawa T.F."/>
            <person name="Liu W."/>
            <person name="Song Y."/>
            <person name="Salvetti E."/>
            <person name="Wrobel A."/>
            <person name="Rasinkangas P."/>
            <person name="Parkhill J."/>
            <person name="Rea M.C."/>
            <person name="O'Sullivan O."/>
            <person name="Ritari J."/>
            <person name="Douillard F.P."/>
            <person name="Paul Ross R."/>
            <person name="Yang R."/>
            <person name="Briner A.E."/>
            <person name="Felis G.E."/>
            <person name="de Vos W.M."/>
            <person name="Barrangou R."/>
            <person name="Klaenhammer T.R."/>
            <person name="Caufield P.W."/>
            <person name="Cui Y."/>
            <person name="Zhang H."/>
            <person name="O'Toole P.W."/>
        </authorList>
    </citation>
    <scope>NUCLEOTIDE SEQUENCE [LARGE SCALE GENOMIC DNA]</scope>
    <source>
        <strain evidence="3 4">DSM 16634</strain>
    </source>
</reference>
<dbReference type="PATRIC" id="fig|1423724.4.peg.797"/>
<comment type="caution">
    <text evidence="3">The sequence shown here is derived from an EMBL/GenBank/DDBJ whole genome shotgun (WGS) entry which is preliminary data.</text>
</comment>
<keyword evidence="1" id="KW-0472">Membrane</keyword>
<feature type="transmembrane region" description="Helical" evidence="1">
    <location>
        <begin position="243"/>
        <end position="261"/>
    </location>
</feature>
<dbReference type="InterPro" id="IPR036034">
    <property type="entry name" value="PDZ_sf"/>
</dbReference>
<feature type="transmembrane region" description="Helical" evidence="1">
    <location>
        <begin position="212"/>
        <end position="231"/>
    </location>
</feature>
<dbReference type="Pfam" id="PF17820">
    <property type="entry name" value="PDZ_6"/>
    <property type="match status" value="1"/>
</dbReference>
<dbReference type="Gene3D" id="2.30.42.10">
    <property type="match status" value="1"/>
</dbReference>
<feature type="transmembrane region" description="Helical" evidence="1">
    <location>
        <begin position="7"/>
        <end position="29"/>
    </location>
</feature>
<dbReference type="OrthoDB" id="198399at2"/>
<dbReference type="STRING" id="1423724.FC32_GL000758"/>
<gene>
    <name evidence="3" type="ORF">FC32_GL000758</name>
</gene>
<feature type="domain" description="PDZ" evidence="2">
    <location>
        <begin position="301"/>
        <end position="357"/>
    </location>
</feature>
<dbReference type="SMART" id="SM00228">
    <property type="entry name" value="PDZ"/>
    <property type="match status" value="1"/>
</dbReference>
<evidence type="ECO:0000313" key="4">
    <source>
        <dbReference type="Proteomes" id="UP000051324"/>
    </source>
</evidence>
<dbReference type="eggNOG" id="COG0265">
    <property type="taxonomic scope" value="Bacteria"/>
</dbReference>
<dbReference type="Proteomes" id="UP000051324">
    <property type="component" value="Unassembled WGS sequence"/>
</dbReference>
<dbReference type="PROSITE" id="PS50106">
    <property type="entry name" value="PDZ"/>
    <property type="match status" value="1"/>
</dbReference>
<feature type="transmembrane region" description="Helical" evidence="1">
    <location>
        <begin position="137"/>
        <end position="156"/>
    </location>
</feature>
<keyword evidence="1" id="KW-0812">Transmembrane</keyword>
<feature type="transmembrane region" description="Helical" evidence="1">
    <location>
        <begin position="52"/>
        <end position="72"/>
    </location>
</feature>
<keyword evidence="1" id="KW-1133">Transmembrane helix</keyword>
<evidence type="ECO:0000256" key="1">
    <source>
        <dbReference type="SAM" id="Phobius"/>
    </source>
</evidence>
<feature type="transmembrane region" description="Helical" evidence="1">
    <location>
        <begin position="267"/>
        <end position="285"/>
    </location>
</feature>
<name>A0A0R1TQC6_9LACO</name>
<dbReference type="InterPro" id="IPR041489">
    <property type="entry name" value="PDZ_6"/>
</dbReference>
<protein>
    <recommendedName>
        <fullName evidence="2">PDZ domain-containing protein</fullName>
    </recommendedName>
</protein>
<dbReference type="AlphaFoldDB" id="A0A0R1TQC6"/>
<accession>A0A0R1TQC6</accession>
<dbReference type="InterPro" id="IPR001478">
    <property type="entry name" value="PDZ"/>
</dbReference>
<dbReference type="SUPFAM" id="SSF50156">
    <property type="entry name" value="PDZ domain-like"/>
    <property type="match status" value="1"/>
</dbReference>
<evidence type="ECO:0000259" key="2">
    <source>
        <dbReference type="PROSITE" id="PS50106"/>
    </source>
</evidence>